<feature type="compositionally biased region" description="Acidic residues" evidence="1">
    <location>
        <begin position="203"/>
        <end position="215"/>
    </location>
</feature>
<evidence type="ECO:0000313" key="4">
    <source>
        <dbReference type="Proteomes" id="UP000479710"/>
    </source>
</evidence>
<dbReference type="PANTHER" id="PTHR36805">
    <property type="entry name" value="AGENET DOMAIN-CONTAINING PROTEIN"/>
    <property type="match status" value="1"/>
</dbReference>
<feature type="domain" description="Agenet" evidence="2">
    <location>
        <begin position="110"/>
        <end position="170"/>
    </location>
</feature>
<dbReference type="AlphaFoldDB" id="A0A6G1E4C8"/>
<keyword evidence="4" id="KW-1185">Reference proteome</keyword>
<feature type="region of interest" description="Disordered" evidence="1">
    <location>
        <begin position="193"/>
        <end position="231"/>
    </location>
</feature>
<dbReference type="InterPro" id="IPR008395">
    <property type="entry name" value="Agenet-like_dom"/>
</dbReference>
<proteinExistence type="predicted"/>
<organism evidence="3 4">
    <name type="scientific">Oryza meyeriana var. granulata</name>
    <dbReference type="NCBI Taxonomy" id="110450"/>
    <lineage>
        <taxon>Eukaryota</taxon>
        <taxon>Viridiplantae</taxon>
        <taxon>Streptophyta</taxon>
        <taxon>Embryophyta</taxon>
        <taxon>Tracheophyta</taxon>
        <taxon>Spermatophyta</taxon>
        <taxon>Magnoliopsida</taxon>
        <taxon>Liliopsida</taxon>
        <taxon>Poales</taxon>
        <taxon>Poaceae</taxon>
        <taxon>BOP clade</taxon>
        <taxon>Oryzoideae</taxon>
        <taxon>Oryzeae</taxon>
        <taxon>Oryzinae</taxon>
        <taxon>Oryza</taxon>
        <taxon>Oryza meyeriana</taxon>
    </lineage>
</organism>
<name>A0A6G1E4C8_9ORYZ</name>
<dbReference type="InterPro" id="IPR014002">
    <property type="entry name" value="Agenet_dom_plant"/>
</dbReference>
<dbReference type="Proteomes" id="UP000479710">
    <property type="component" value="Unassembled WGS sequence"/>
</dbReference>
<dbReference type="EMBL" id="SPHZ02000005">
    <property type="protein sequence ID" value="KAF0919342.1"/>
    <property type="molecule type" value="Genomic_DNA"/>
</dbReference>
<comment type="caution">
    <text evidence="3">The sequence shown here is derived from an EMBL/GenBank/DDBJ whole genome shotgun (WGS) entry which is preliminary data.</text>
</comment>
<reference evidence="3 4" key="1">
    <citation type="submission" date="2019-11" db="EMBL/GenBank/DDBJ databases">
        <title>Whole genome sequence of Oryza granulata.</title>
        <authorList>
            <person name="Li W."/>
        </authorList>
    </citation>
    <scope>NUCLEOTIDE SEQUENCE [LARGE SCALE GENOMIC DNA]</scope>
    <source>
        <strain evidence="4">cv. Menghai</strain>
        <tissue evidence="3">Leaf</tissue>
    </source>
</reference>
<gene>
    <name evidence="3" type="ORF">E2562_029202</name>
</gene>
<dbReference type="Pfam" id="PF05641">
    <property type="entry name" value="Agenet"/>
    <property type="match status" value="1"/>
</dbReference>
<accession>A0A6G1E4C8</accession>
<evidence type="ECO:0000259" key="2">
    <source>
        <dbReference type="SMART" id="SM00743"/>
    </source>
</evidence>
<dbReference type="PANTHER" id="PTHR36805:SF4">
    <property type="entry name" value="AGENET DOMAIN-CONTAINING PROTEIN"/>
    <property type="match status" value="1"/>
</dbReference>
<feature type="region of interest" description="Disordered" evidence="1">
    <location>
        <begin position="292"/>
        <end position="325"/>
    </location>
</feature>
<sequence length="368" mass="41301">MKMDILLPYKAGDAAESRSFDSGYRGAWFRCKVIDMYIRQGHLECQLGYFDYPDEKKQWTRLYKIRPGSHKQTSSQDREIMVRPSFPQWYQENQTSECGLKTDVVAIVSDSWKVGDLIDWWYNDCYWTGKITELLGDDKVQIILPAIPMGEGGSYVADCKDLRPALDWSLEKGWSVPLSQENGKCWHTAQLIGQNPDTGSSSSDEDIEQSYDGGEEAQKCSNGASDTPDEVDSCEIFSANSIDRHCMTNQSDGKDKPQKCLSGACDMPIEIINSKELPPNQNLCSRSNKTESVIVKPGGPQDHSNGQSSTTSFKRRKTSREHLVEPLPDTVDDAITGLEKVANKIRWVKNLLLSEDSAPLNAAKPWKI</sequence>
<dbReference type="SMART" id="SM00743">
    <property type="entry name" value="Agenet"/>
    <property type="match status" value="1"/>
</dbReference>
<dbReference type="OrthoDB" id="1894168at2759"/>
<feature type="compositionally biased region" description="Polar residues" evidence="1">
    <location>
        <begin position="193"/>
        <end position="202"/>
    </location>
</feature>
<protein>
    <recommendedName>
        <fullName evidence="2">Agenet domain-containing protein</fullName>
    </recommendedName>
</protein>
<evidence type="ECO:0000313" key="3">
    <source>
        <dbReference type="EMBL" id="KAF0919342.1"/>
    </source>
</evidence>
<evidence type="ECO:0000256" key="1">
    <source>
        <dbReference type="SAM" id="MobiDB-lite"/>
    </source>
</evidence>